<accession>A0A1E1K7R1</accession>
<organism evidence="1 2">
    <name type="scientific">Rhynchosporium agropyri</name>
    <dbReference type="NCBI Taxonomy" id="914238"/>
    <lineage>
        <taxon>Eukaryota</taxon>
        <taxon>Fungi</taxon>
        <taxon>Dikarya</taxon>
        <taxon>Ascomycota</taxon>
        <taxon>Pezizomycotina</taxon>
        <taxon>Leotiomycetes</taxon>
        <taxon>Helotiales</taxon>
        <taxon>Ploettnerulaceae</taxon>
        <taxon>Rhynchosporium</taxon>
    </lineage>
</organism>
<dbReference type="AlphaFoldDB" id="A0A1E1K7R1"/>
<reference evidence="2" key="1">
    <citation type="submission" date="2016-03" db="EMBL/GenBank/DDBJ databases">
        <authorList>
            <person name="Guldener U."/>
        </authorList>
    </citation>
    <scope>NUCLEOTIDE SEQUENCE [LARGE SCALE GENOMIC DNA]</scope>
    <source>
        <strain evidence="2">04CH-RAC-A.6.1</strain>
    </source>
</reference>
<evidence type="ECO:0000313" key="1">
    <source>
        <dbReference type="EMBL" id="CZS94119.1"/>
    </source>
</evidence>
<gene>
    <name evidence="1" type="ORF">RAG0_04161</name>
</gene>
<name>A0A1E1K7R1_9HELO</name>
<protein>
    <submittedName>
        <fullName evidence="1">Uncharacterized protein</fullName>
    </submittedName>
</protein>
<dbReference type="Proteomes" id="UP000178912">
    <property type="component" value="Unassembled WGS sequence"/>
</dbReference>
<sequence length="105" mass="11731">MSEFISRDFRLEAIHHREISPGLLLELSLVAGYGGAGRAPVHVAKLSVMQFFVVAYQRCCRIHQALCWSTSSFATVVPPTPLRRSQDVVLVPVLDAVGRGWYYDL</sequence>
<keyword evidence="2" id="KW-1185">Reference proteome</keyword>
<dbReference type="EMBL" id="FJUX01000017">
    <property type="protein sequence ID" value="CZS94119.1"/>
    <property type="molecule type" value="Genomic_DNA"/>
</dbReference>
<proteinExistence type="predicted"/>
<evidence type="ECO:0000313" key="2">
    <source>
        <dbReference type="Proteomes" id="UP000178912"/>
    </source>
</evidence>